<organism evidence="2 3">
    <name type="scientific">Candidatus Berkelbacteria bacterium CG10_big_fil_rev_8_21_14_0_10_41_12</name>
    <dbReference type="NCBI Taxonomy" id="1974513"/>
    <lineage>
        <taxon>Bacteria</taxon>
        <taxon>Candidatus Berkelbacteria</taxon>
    </lineage>
</organism>
<reference evidence="3" key="1">
    <citation type="submission" date="2017-09" db="EMBL/GenBank/DDBJ databases">
        <title>Depth-based differentiation of microbial function through sediment-hosted aquifers and enrichment of novel symbionts in the deep terrestrial subsurface.</title>
        <authorList>
            <person name="Probst A.J."/>
            <person name="Ladd B."/>
            <person name="Jarett J.K."/>
            <person name="Geller-Mcgrath D.E."/>
            <person name="Sieber C.M.K."/>
            <person name="Emerson J.B."/>
            <person name="Anantharaman K."/>
            <person name="Thomas B.C."/>
            <person name="Malmstrom R."/>
            <person name="Stieglmeier M."/>
            <person name="Klingl A."/>
            <person name="Woyke T."/>
            <person name="Ryan C.M."/>
            <person name="Banfield J.F."/>
        </authorList>
    </citation>
    <scope>NUCLEOTIDE SEQUENCE [LARGE SCALE GENOMIC DNA]</scope>
</reference>
<dbReference type="AlphaFoldDB" id="A0A2M6WXB4"/>
<keyword evidence="1" id="KW-1133">Transmembrane helix</keyword>
<protein>
    <submittedName>
        <fullName evidence="2">Uncharacterized protein</fullName>
    </submittedName>
</protein>
<name>A0A2M6WXB4_9BACT</name>
<feature type="transmembrane region" description="Helical" evidence="1">
    <location>
        <begin position="6"/>
        <end position="22"/>
    </location>
</feature>
<proteinExistence type="predicted"/>
<keyword evidence="1" id="KW-0472">Membrane</keyword>
<keyword evidence="1" id="KW-0812">Transmembrane</keyword>
<gene>
    <name evidence="2" type="ORF">COT77_01760</name>
</gene>
<evidence type="ECO:0000313" key="3">
    <source>
        <dbReference type="Proteomes" id="UP000228596"/>
    </source>
</evidence>
<dbReference type="EMBL" id="PEZV01000014">
    <property type="protein sequence ID" value="PIT97389.1"/>
    <property type="molecule type" value="Genomic_DNA"/>
</dbReference>
<accession>A0A2M6WXB4</accession>
<evidence type="ECO:0000313" key="2">
    <source>
        <dbReference type="EMBL" id="PIT97389.1"/>
    </source>
</evidence>
<dbReference type="Proteomes" id="UP000228596">
    <property type="component" value="Unassembled WGS sequence"/>
</dbReference>
<comment type="caution">
    <text evidence="2">The sequence shown here is derived from an EMBL/GenBank/DDBJ whole genome shotgun (WGS) entry which is preliminary data.</text>
</comment>
<sequence length="131" mass="14865">MKKWVWILLATIVAILIIFLFIRSNEDNWIKDSRGVWVKHGYPSDIPNEVKAQQDLIAKADKIFQDAKSSGKDLSAGPCLGKIDSDWVVDIVHNPRQDVDNLSQNQCIDYANGQVHHFVELDPNGEIIQIK</sequence>
<evidence type="ECO:0000256" key="1">
    <source>
        <dbReference type="SAM" id="Phobius"/>
    </source>
</evidence>